<keyword evidence="2" id="KW-0378">Hydrolase</keyword>
<dbReference type="AlphaFoldDB" id="A0A8T2R3A3"/>
<dbReference type="SMART" id="SM00633">
    <property type="entry name" value="Glyco_10"/>
    <property type="match status" value="1"/>
</dbReference>
<dbReference type="Gene3D" id="2.60.120.260">
    <property type="entry name" value="Galactose-binding domain-like"/>
    <property type="match status" value="1"/>
</dbReference>
<feature type="signal peptide" evidence="5">
    <location>
        <begin position="1"/>
        <end position="21"/>
    </location>
</feature>
<feature type="chain" id="PRO_5035839338" description="GH10 domain-containing protein" evidence="5">
    <location>
        <begin position="22"/>
        <end position="629"/>
    </location>
</feature>
<reference evidence="7" key="1">
    <citation type="submission" date="2021-08" db="EMBL/GenBank/DDBJ databases">
        <title>WGS assembly of Ceratopteris richardii.</title>
        <authorList>
            <person name="Marchant D.B."/>
            <person name="Chen G."/>
            <person name="Jenkins J."/>
            <person name="Shu S."/>
            <person name="Leebens-Mack J."/>
            <person name="Grimwood J."/>
            <person name="Schmutz J."/>
            <person name="Soltis P."/>
            <person name="Soltis D."/>
            <person name="Chen Z.-H."/>
        </authorList>
    </citation>
    <scope>NUCLEOTIDE SEQUENCE</scope>
    <source>
        <strain evidence="7">Whitten #5841</strain>
        <tissue evidence="7">Leaf</tissue>
    </source>
</reference>
<keyword evidence="8" id="KW-1185">Reference proteome</keyword>
<name>A0A8T2R3A3_CERRI</name>
<dbReference type="PANTHER" id="PTHR31490">
    <property type="entry name" value="GLYCOSYL HYDROLASE"/>
    <property type="match status" value="1"/>
</dbReference>
<keyword evidence="5" id="KW-0732">Signal</keyword>
<dbReference type="Proteomes" id="UP000825935">
    <property type="component" value="Chromosome 30"/>
</dbReference>
<dbReference type="GO" id="GO:0000272">
    <property type="term" value="P:polysaccharide catabolic process"/>
    <property type="evidence" value="ECO:0007669"/>
    <property type="project" value="UniProtKB-KW"/>
</dbReference>
<dbReference type="EMBL" id="CM035435">
    <property type="protein sequence ID" value="KAH7290201.1"/>
    <property type="molecule type" value="Genomic_DNA"/>
</dbReference>
<dbReference type="SUPFAM" id="SSF51445">
    <property type="entry name" value="(Trans)glycosidases"/>
    <property type="match status" value="1"/>
</dbReference>
<dbReference type="Pfam" id="PF00331">
    <property type="entry name" value="Glyco_hydro_10"/>
    <property type="match status" value="1"/>
</dbReference>
<evidence type="ECO:0000256" key="1">
    <source>
        <dbReference type="ARBA" id="ARBA00007495"/>
    </source>
</evidence>
<dbReference type="Gene3D" id="3.20.20.80">
    <property type="entry name" value="Glycosidases"/>
    <property type="match status" value="1"/>
</dbReference>
<evidence type="ECO:0000256" key="5">
    <source>
        <dbReference type="SAM" id="SignalP"/>
    </source>
</evidence>
<evidence type="ECO:0000259" key="6">
    <source>
        <dbReference type="PROSITE" id="PS51760"/>
    </source>
</evidence>
<dbReference type="PANTHER" id="PTHR31490:SF3">
    <property type="entry name" value="GLYCOSYL HYDROLASE FAMILY 10 PROTEIN"/>
    <property type="match status" value="1"/>
</dbReference>
<evidence type="ECO:0000256" key="2">
    <source>
        <dbReference type="ARBA" id="ARBA00022801"/>
    </source>
</evidence>
<comment type="caution">
    <text evidence="7">The sequence shown here is derived from an EMBL/GenBank/DDBJ whole genome shotgun (WGS) entry which is preliminary data.</text>
</comment>
<dbReference type="OMA" id="WYSTESQ"/>
<dbReference type="PROSITE" id="PS51760">
    <property type="entry name" value="GH10_2"/>
    <property type="match status" value="1"/>
</dbReference>
<keyword evidence="4" id="KW-0624">Polysaccharide degradation</keyword>
<feature type="domain" description="GH10" evidence="6">
    <location>
        <begin position="256"/>
        <end position="553"/>
    </location>
</feature>
<dbReference type="InterPro" id="IPR008979">
    <property type="entry name" value="Galactose-bd-like_sf"/>
</dbReference>
<keyword evidence="3" id="KW-0119">Carbohydrate metabolism</keyword>
<dbReference type="OrthoDB" id="3055998at2759"/>
<gene>
    <name evidence="7" type="ORF">KP509_30G036100</name>
</gene>
<dbReference type="InterPro" id="IPR017853">
    <property type="entry name" value="GH"/>
</dbReference>
<evidence type="ECO:0000256" key="3">
    <source>
        <dbReference type="ARBA" id="ARBA00023277"/>
    </source>
</evidence>
<sequence>MSPQYWLLMFCVWHLTSQGNCWQDYDSRAYSQCYAKPKALLYGGGILINADFDDGLKGWSPYGNCALQLRMSPSSYPRYNVLESVRAGLNFSRALEETGGRVNWFVVATNRSASYNGPSQLITNLTSSHKYSVSAWLQVNGAVQEVLIKATLSVNGGEQYVCVGTVIAQRGCWSFLKGGFSLDNFGEAPIYGRLYFETMTFVENTEIWLDRASVQPFSKDEWRSHQITQNEKSRRTVRLYVVESKTRKRLHNVNIQVVNVKLSFPFGSAVARNILTNQAYERWFVKRFNTAVFENELKWYSTEREAGKVNYNVADAMVAWCEAQRLNIRGHNIVWDDPRFQQPWVKALAGKPDQLRQAVMSRVNSLVPRYVGHFIAWDVNNEQLHFSFYEDALNDSSFSTSLFLDVQRLDPGTKLFVNDYNTLENCNDPDSTPDAFILKLRQLQAAGVTNLAIGLEAHFTRPDVAYVRSTLDKLATLGLPIWLTELDINVNALPNHNITQGAIYLEDVLREAFSHPAVQGIVMWTAWKPSGCYRMCLTDDNMDNLATGDVVDILLHEWQHVDILAQKHGSLKWRGPPGTHKVSIQWNNTTYYISLHVKPGRGTQYFIVELPSSFTTVQMQASSSLASYK</sequence>
<evidence type="ECO:0000256" key="4">
    <source>
        <dbReference type="ARBA" id="ARBA00023326"/>
    </source>
</evidence>
<dbReference type="SUPFAM" id="SSF49785">
    <property type="entry name" value="Galactose-binding domain-like"/>
    <property type="match status" value="1"/>
</dbReference>
<dbReference type="InterPro" id="IPR001000">
    <property type="entry name" value="GH10_dom"/>
</dbReference>
<comment type="similarity">
    <text evidence="1">Belongs to the glycosyl hydrolase 10 (cellulase F) family.</text>
</comment>
<evidence type="ECO:0000313" key="8">
    <source>
        <dbReference type="Proteomes" id="UP000825935"/>
    </source>
</evidence>
<organism evidence="7 8">
    <name type="scientific">Ceratopteris richardii</name>
    <name type="common">Triangle waterfern</name>
    <dbReference type="NCBI Taxonomy" id="49495"/>
    <lineage>
        <taxon>Eukaryota</taxon>
        <taxon>Viridiplantae</taxon>
        <taxon>Streptophyta</taxon>
        <taxon>Embryophyta</taxon>
        <taxon>Tracheophyta</taxon>
        <taxon>Polypodiopsida</taxon>
        <taxon>Polypodiidae</taxon>
        <taxon>Polypodiales</taxon>
        <taxon>Pteridineae</taxon>
        <taxon>Pteridaceae</taxon>
        <taxon>Parkerioideae</taxon>
        <taxon>Ceratopteris</taxon>
    </lineage>
</organism>
<dbReference type="InterPro" id="IPR044846">
    <property type="entry name" value="GH10"/>
</dbReference>
<protein>
    <recommendedName>
        <fullName evidence="6">GH10 domain-containing protein</fullName>
    </recommendedName>
</protein>
<evidence type="ECO:0000313" key="7">
    <source>
        <dbReference type="EMBL" id="KAH7290201.1"/>
    </source>
</evidence>
<accession>A0A8T2R3A3</accession>
<dbReference type="GO" id="GO:0031176">
    <property type="term" value="F:endo-1,4-beta-xylanase activity"/>
    <property type="evidence" value="ECO:0007669"/>
    <property type="project" value="UniProtKB-ARBA"/>
</dbReference>
<dbReference type="PRINTS" id="PR00134">
    <property type="entry name" value="GLHYDRLASE10"/>
</dbReference>
<proteinExistence type="inferred from homology"/>